<sequence>MSPAAFFFGILTAVLVISISASCPRYLSCPCGTSNKNYTFCINDALNDSYTCDRWAFCETCENNITHCATCPHSRTGPFCSKVESEKIRKKRQYYTRSSPEQNHPGQFGRCLPGYVFDDEVYSDEMTLECRGGYWRPRQYFPPCKSQGHCNLRVIGAGFFNCTTGMDGTRCDVNCDGVHQGRYHCYPGRGWSPPLPYCAVPKHGDTNRRPCRCENGGICDDNGRCVCPRGRSGTYCERFEREKATCPDPGIPRGGERMNSDGSDASYPRVFEEGESVIYSCRDENLALQGTSFITCRSDGTWSASRPQCIRSRGDSVVYCPDPGQISFGVRRNAQGSFTGSTQRYSPGQAVIYSCRQGYELQGNRLITCLRTGEWSSKKPRCVRYRTAISGTRGGEVSCSHPGVNENTEITGDHRDSQLDQEFPPGTELRYVCKEGYESEGTMTIYCLRTGQWTSVAPSCRSVTPSTTTPGPTCRHPGADINGLIEDHPLLDPRKRGQTFPPGTELKFYCREGFEPVGAIILYCLRSGEWSTAPPSCLAIPTTTAVSPAETRVQCTHPGVDPNAEVEVPPIDPRKVGPGFDAGEVLTYTCNDGYDMEGQASITCLRNGQWSDSAPRCNLRSRVADGSSNLAQCENLGPISNGRVVVFRTLDERRQPSTSDQEDFEYPAGTRLQYSCEEGFAIRGESNLVCETTGFWSAEAPLCIEDCGRSRLQTTRRITHGTKTVAGEWPWTVAIAVTSRNSNSTYMICGGALLDRRTVLTAAHCLTDAEHFTLYLGKFHRLDRLDDRLVETRISSLLISHPEFDSVTYDNDIAMVKFVPDVRYTERIQPICLPTPRSTQANLAPGQRGYVTGWGLTELQLPSDELLMAHLPVQSNQLCMEAYAKVNITLNISDGMFCAGFPTGRTSTCRGDSGSPLVFYDRDTDQHTVEGLVSFGINGQCDLPDRYTVFTRVSHFMPWILRNWPR</sequence>
<accession>A0A8X6M8F2</accession>
<keyword evidence="3 11" id="KW-0732">Signal</keyword>
<dbReference type="GO" id="GO:0004252">
    <property type="term" value="F:serine-type endopeptidase activity"/>
    <property type="evidence" value="ECO:0007669"/>
    <property type="project" value="InterPro"/>
</dbReference>
<evidence type="ECO:0000259" key="14">
    <source>
        <dbReference type="PROSITE" id="PS50923"/>
    </source>
</evidence>
<keyword evidence="9 15" id="KW-0645">Protease</keyword>
<evidence type="ECO:0000256" key="2">
    <source>
        <dbReference type="ARBA" id="ARBA00022525"/>
    </source>
</evidence>
<dbReference type="FunFam" id="2.40.10.10:FF:000054">
    <property type="entry name" value="Complement C1r subcomponent"/>
    <property type="match status" value="1"/>
</dbReference>
<feature type="chain" id="PRO_5036487732" evidence="11">
    <location>
        <begin position="22"/>
        <end position="966"/>
    </location>
</feature>
<dbReference type="InterPro" id="IPR009003">
    <property type="entry name" value="Peptidase_S1_PA"/>
</dbReference>
<dbReference type="Gene3D" id="2.40.10.10">
    <property type="entry name" value="Trypsin-like serine proteases"/>
    <property type="match status" value="1"/>
</dbReference>
<feature type="domain" description="Sushi" evidence="14">
    <location>
        <begin position="244"/>
        <end position="311"/>
    </location>
</feature>
<dbReference type="Pfam" id="PF00089">
    <property type="entry name" value="Trypsin"/>
    <property type="match status" value="1"/>
</dbReference>
<feature type="signal peptide" evidence="11">
    <location>
        <begin position="1"/>
        <end position="21"/>
    </location>
</feature>
<evidence type="ECO:0000256" key="6">
    <source>
        <dbReference type="ARBA" id="ARBA00023180"/>
    </source>
</evidence>
<feature type="disulfide bond" evidence="8">
    <location>
        <begin position="510"/>
        <end position="537"/>
    </location>
</feature>
<dbReference type="SMART" id="SM00032">
    <property type="entry name" value="CCP"/>
    <property type="match status" value="7"/>
</dbReference>
<feature type="domain" description="Sushi" evidence="14">
    <location>
        <begin position="318"/>
        <end position="384"/>
    </location>
</feature>
<evidence type="ECO:0000256" key="7">
    <source>
        <dbReference type="PROSITE-ProRule" id="PRU00076"/>
    </source>
</evidence>
<dbReference type="InterPro" id="IPR035976">
    <property type="entry name" value="Sushi/SCR/CCP_sf"/>
</dbReference>
<evidence type="ECO:0000256" key="3">
    <source>
        <dbReference type="ARBA" id="ARBA00022729"/>
    </source>
</evidence>
<dbReference type="FunFam" id="2.40.10.10:FF:000068">
    <property type="entry name" value="transmembrane protease serine 2"/>
    <property type="match status" value="1"/>
</dbReference>
<dbReference type="InterPro" id="IPR001314">
    <property type="entry name" value="Peptidase_S1A"/>
</dbReference>
<keyword evidence="6" id="KW-0325">Glycoprotein</keyword>
<evidence type="ECO:0000256" key="1">
    <source>
        <dbReference type="ARBA" id="ARBA00004613"/>
    </source>
</evidence>
<dbReference type="GO" id="GO:0006508">
    <property type="term" value="P:proteolysis"/>
    <property type="evidence" value="ECO:0007669"/>
    <property type="project" value="UniProtKB-KW"/>
</dbReference>
<dbReference type="PRINTS" id="PR00722">
    <property type="entry name" value="CHYMOTRYPSIN"/>
</dbReference>
<feature type="domain" description="EGF-like" evidence="12">
    <location>
        <begin position="207"/>
        <end position="237"/>
    </location>
</feature>
<keyword evidence="2" id="KW-0964">Secreted</keyword>
<evidence type="ECO:0000256" key="5">
    <source>
        <dbReference type="ARBA" id="ARBA00023157"/>
    </source>
</evidence>
<dbReference type="PROSITE" id="PS50240">
    <property type="entry name" value="TRYPSIN_DOM"/>
    <property type="match status" value="1"/>
</dbReference>
<feature type="domain" description="Peptidase S1" evidence="13">
    <location>
        <begin position="718"/>
        <end position="965"/>
    </location>
</feature>
<dbReference type="SUPFAM" id="SSF50494">
    <property type="entry name" value="Trypsin-like serine proteases"/>
    <property type="match status" value="1"/>
</dbReference>
<dbReference type="CDD" id="cd00033">
    <property type="entry name" value="CCP"/>
    <property type="match status" value="6"/>
</dbReference>
<evidence type="ECO:0000256" key="11">
    <source>
        <dbReference type="SAM" id="SignalP"/>
    </source>
</evidence>
<dbReference type="SUPFAM" id="SSF57535">
    <property type="entry name" value="Complement control module/SCR domain"/>
    <property type="match status" value="6"/>
</dbReference>
<evidence type="ECO:0000313" key="16">
    <source>
        <dbReference type="Proteomes" id="UP000886998"/>
    </source>
</evidence>
<dbReference type="AlphaFoldDB" id="A0A8X6M8F2"/>
<evidence type="ECO:0000256" key="10">
    <source>
        <dbReference type="SAM" id="MobiDB-lite"/>
    </source>
</evidence>
<keyword evidence="16" id="KW-1185">Reference proteome</keyword>
<dbReference type="InterPro" id="IPR043504">
    <property type="entry name" value="Peptidase_S1_PA_chymotrypsin"/>
</dbReference>
<feature type="disulfide bond" evidence="8">
    <location>
        <begin position="433"/>
        <end position="460"/>
    </location>
</feature>
<keyword evidence="9" id="KW-0720">Serine protease</keyword>
<keyword evidence="4" id="KW-0677">Repeat</keyword>
<keyword evidence="5 7" id="KW-1015">Disulfide bond</keyword>
<dbReference type="PANTHER" id="PTHR45656:SF4">
    <property type="entry name" value="PROTEIN CBR-CLEC-78"/>
    <property type="match status" value="1"/>
</dbReference>
<comment type="subcellular location">
    <subcellularLocation>
        <location evidence="1">Secreted</location>
    </subcellularLocation>
</comment>
<dbReference type="PROSITE" id="PS00135">
    <property type="entry name" value="TRYPSIN_SER"/>
    <property type="match status" value="1"/>
</dbReference>
<feature type="disulfide bond" evidence="7">
    <location>
        <begin position="227"/>
        <end position="236"/>
    </location>
</feature>
<dbReference type="InterPro" id="IPR001254">
    <property type="entry name" value="Trypsin_dom"/>
</dbReference>
<dbReference type="InterPro" id="IPR018114">
    <property type="entry name" value="TRYPSIN_HIS"/>
</dbReference>
<dbReference type="InterPro" id="IPR033116">
    <property type="entry name" value="TRYPSIN_SER"/>
</dbReference>
<comment type="caution">
    <text evidence="7">Lacks conserved residue(s) required for the propagation of feature annotation.</text>
</comment>
<feature type="domain" description="Sushi" evidence="14">
    <location>
        <begin position="553"/>
        <end position="619"/>
    </location>
</feature>
<dbReference type="InterPro" id="IPR000436">
    <property type="entry name" value="Sushi_SCR_CCP_dom"/>
</dbReference>
<evidence type="ECO:0000256" key="4">
    <source>
        <dbReference type="ARBA" id="ARBA00022737"/>
    </source>
</evidence>
<dbReference type="InterPro" id="IPR000742">
    <property type="entry name" value="EGF"/>
</dbReference>
<feature type="domain" description="Sushi" evidence="14">
    <location>
        <begin position="397"/>
        <end position="462"/>
    </location>
</feature>
<dbReference type="Pfam" id="PF00084">
    <property type="entry name" value="Sushi"/>
    <property type="match status" value="6"/>
</dbReference>
<dbReference type="Proteomes" id="UP000886998">
    <property type="component" value="Unassembled WGS sequence"/>
</dbReference>
<reference evidence="15" key="1">
    <citation type="submission" date="2020-08" db="EMBL/GenBank/DDBJ databases">
        <title>Multicomponent nature underlies the extraordinary mechanical properties of spider dragline silk.</title>
        <authorList>
            <person name="Kono N."/>
            <person name="Nakamura H."/>
            <person name="Mori M."/>
            <person name="Yoshida Y."/>
            <person name="Ohtoshi R."/>
            <person name="Malay A.D."/>
            <person name="Moran D.A.P."/>
            <person name="Tomita M."/>
            <person name="Numata K."/>
            <person name="Arakawa K."/>
        </authorList>
    </citation>
    <scope>NUCLEOTIDE SEQUENCE</scope>
</reference>
<gene>
    <name evidence="15" type="primary">PAMR1</name>
    <name evidence="15" type="ORF">TNIN_478941</name>
</gene>
<name>A0A8X6M8F2_9ARAC</name>
<dbReference type="SMART" id="SM00020">
    <property type="entry name" value="Tryp_SPc"/>
    <property type="match status" value="1"/>
</dbReference>
<proteinExistence type="predicted"/>
<evidence type="ECO:0000256" key="8">
    <source>
        <dbReference type="PROSITE-ProRule" id="PRU00302"/>
    </source>
</evidence>
<dbReference type="GO" id="GO:0005576">
    <property type="term" value="C:extracellular region"/>
    <property type="evidence" value="ECO:0007669"/>
    <property type="project" value="UniProtKB-SubCell"/>
</dbReference>
<feature type="domain" description="Sushi" evidence="14">
    <location>
        <begin position="472"/>
        <end position="539"/>
    </location>
</feature>
<dbReference type="PANTHER" id="PTHR45656">
    <property type="entry name" value="PROTEIN CBR-CLEC-78"/>
    <property type="match status" value="1"/>
</dbReference>
<dbReference type="PROSITE" id="PS00134">
    <property type="entry name" value="TRYPSIN_HIS"/>
    <property type="match status" value="1"/>
</dbReference>
<feature type="disulfide bond" evidence="8">
    <location>
        <begin position="355"/>
        <end position="382"/>
    </location>
</feature>
<dbReference type="CDD" id="cd00190">
    <property type="entry name" value="Tryp_SPc"/>
    <property type="match status" value="1"/>
</dbReference>
<evidence type="ECO:0000256" key="9">
    <source>
        <dbReference type="RuleBase" id="RU363034"/>
    </source>
</evidence>
<feature type="domain" description="Sushi" evidence="14">
    <location>
        <begin position="631"/>
        <end position="705"/>
    </location>
</feature>
<dbReference type="OrthoDB" id="6428384at2759"/>
<dbReference type="PROSITE" id="PS00022">
    <property type="entry name" value="EGF_1"/>
    <property type="match status" value="1"/>
</dbReference>
<keyword evidence="7" id="KW-0245">EGF-like domain</keyword>
<dbReference type="InterPro" id="IPR051277">
    <property type="entry name" value="SEZ6_CSMD_C4BPB_Regulators"/>
</dbReference>
<organism evidence="15 16">
    <name type="scientific">Trichonephila inaurata madagascariensis</name>
    <dbReference type="NCBI Taxonomy" id="2747483"/>
    <lineage>
        <taxon>Eukaryota</taxon>
        <taxon>Metazoa</taxon>
        <taxon>Ecdysozoa</taxon>
        <taxon>Arthropoda</taxon>
        <taxon>Chelicerata</taxon>
        <taxon>Arachnida</taxon>
        <taxon>Araneae</taxon>
        <taxon>Araneomorphae</taxon>
        <taxon>Entelegynae</taxon>
        <taxon>Araneoidea</taxon>
        <taxon>Nephilidae</taxon>
        <taxon>Trichonephila</taxon>
        <taxon>Trichonephila inaurata</taxon>
    </lineage>
</organism>
<evidence type="ECO:0000313" key="15">
    <source>
        <dbReference type="EMBL" id="GFS31201.1"/>
    </source>
</evidence>
<dbReference type="PROSITE" id="PS50923">
    <property type="entry name" value="SUSHI"/>
    <property type="match status" value="6"/>
</dbReference>
<comment type="caution">
    <text evidence="15">The sequence shown here is derived from an EMBL/GenBank/DDBJ whole genome shotgun (WGS) entry which is preliminary data.</text>
</comment>
<feature type="disulfide bond" evidence="8">
    <location>
        <begin position="590"/>
        <end position="617"/>
    </location>
</feature>
<protein>
    <submittedName>
        <fullName evidence="15">Inactive serine protease PAMR1</fullName>
    </submittedName>
</protein>
<evidence type="ECO:0000259" key="12">
    <source>
        <dbReference type="PROSITE" id="PS50026"/>
    </source>
</evidence>
<keyword evidence="8" id="KW-0768">Sushi</keyword>
<dbReference type="Gene3D" id="2.10.70.10">
    <property type="entry name" value="Complement Module, domain 1"/>
    <property type="match status" value="6"/>
</dbReference>
<feature type="region of interest" description="Disordered" evidence="10">
    <location>
        <begin position="396"/>
        <end position="420"/>
    </location>
</feature>
<feature type="disulfide bond" evidence="8">
    <location>
        <begin position="676"/>
        <end position="703"/>
    </location>
</feature>
<dbReference type="PROSITE" id="PS50026">
    <property type="entry name" value="EGF_3"/>
    <property type="match status" value="1"/>
</dbReference>
<keyword evidence="9" id="KW-0378">Hydrolase</keyword>
<evidence type="ECO:0000259" key="13">
    <source>
        <dbReference type="PROSITE" id="PS50240"/>
    </source>
</evidence>
<dbReference type="EMBL" id="BMAV01024220">
    <property type="protein sequence ID" value="GFS31201.1"/>
    <property type="molecule type" value="Genomic_DNA"/>
</dbReference>